<dbReference type="HAMAP" id="MF_00735">
    <property type="entry name" value="Methyltr_PrmA"/>
    <property type="match status" value="1"/>
</dbReference>
<dbReference type="AlphaFoldDB" id="A0A239XVR6"/>
<dbReference type="PANTHER" id="PTHR43648:SF1">
    <property type="entry name" value="ELECTRON TRANSFER FLAVOPROTEIN BETA SUBUNIT LYSINE METHYLTRANSFERASE"/>
    <property type="match status" value="1"/>
</dbReference>
<dbReference type="Pfam" id="PF06325">
    <property type="entry name" value="PrmA"/>
    <property type="match status" value="1"/>
</dbReference>
<dbReference type="KEGG" id="ctak:4412677_02527"/>
<dbReference type="Proteomes" id="UP000215196">
    <property type="component" value="Chromosome 1"/>
</dbReference>
<dbReference type="RefSeq" id="WP_095074528.1">
    <property type="nucleotide sequence ID" value="NZ_LT906465.1"/>
</dbReference>
<dbReference type="EC" id="2.1.1.-" evidence="6"/>
<dbReference type="EMBL" id="LT906465">
    <property type="protein sequence ID" value="SNV50895.1"/>
    <property type="molecule type" value="Genomic_DNA"/>
</dbReference>
<keyword evidence="5 6" id="KW-0949">S-adenosyl-L-methionine</keyword>
<feature type="binding site" evidence="6">
    <location>
        <position position="128"/>
    </location>
    <ligand>
        <name>S-adenosyl-L-methionine</name>
        <dbReference type="ChEBI" id="CHEBI:59789"/>
    </ligand>
</feature>
<sequence length="276" mass="31686">MQNYLEFNFKINPVQPWSEILMAELIEVGFDSFTEEHYGILAYVQKDAFNEDEMKSLYIFNNPDVEITYDFKEMPNINWNEEWEKNFDPIYVADKVLIRAEFHAPNADLHEIVIQPKMSFGTGHHPTTHLMIQQMLEMDFRDKSVLDMGCGTSVLAIFAKQKGAGRTVAIDIDEWSVENSRENAARNGVELDISQGTADNLGSEKFDIILANINRNILISDIPVYVSVLNDGGQLLLSGLCFFDVDDILEVCYEEGLTLKNRQQREEWMSLLLEKN</sequence>
<keyword evidence="2 6" id="KW-0963">Cytoplasm</keyword>
<proteinExistence type="inferred from homology"/>
<keyword evidence="7" id="KW-0687">Ribonucleoprotein</keyword>
<accession>A0A239XVR6</accession>
<evidence type="ECO:0000256" key="1">
    <source>
        <dbReference type="ARBA" id="ARBA00009741"/>
    </source>
</evidence>
<organism evidence="7 8">
    <name type="scientific">Chryseobacterium taklimakanense</name>
    <dbReference type="NCBI Taxonomy" id="536441"/>
    <lineage>
        <taxon>Bacteria</taxon>
        <taxon>Pseudomonadati</taxon>
        <taxon>Bacteroidota</taxon>
        <taxon>Flavobacteriia</taxon>
        <taxon>Flavobacteriales</taxon>
        <taxon>Weeksellaceae</taxon>
        <taxon>Chryseobacterium group</taxon>
        <taxon>Chryseobacterium</taxon>
    </lineage>
</organism>
<evidence type="ECO:0000256" key="5">
    <source>
        <dbReference type="ARBA" id="ARBA00022691"/>
    </source>
</evidence>
<evidence type="ECO:0000256" key="6">
    <source>
        <dbReference type="HAMAP-Rule" id="MF_00735"/>
    </source>
</evidence>
<dbReference type="GO" id="GO:0005737">
    <property type="term" value="C:cytoplasm"/>
    <property type="evidence" value="ECO:0007669"/>
    <property type="project" value="UniProtKB-SubCell"/>
</dbReference>
<dbReference type="InterPro" id="IPR004498">
    <property type="entry name" value="Ribosomal_PrmA_MeTrfase"/>
</dbReference>
<dbReference type="GO" id="GO:0032259">
    <property type="term" value="P:methylation"/>
    <property type="evidence" value="ECO:0007669"/>
    <property type="project" value="UniProtKB-KW"/>
</dbReference>
<keyword evidence="8" id="KW-1185">Reference proteome</keyword>
<comment type="function">
    <text evidence="6">Methylates ribosomal protein L11.</text>
</comment>
<comment type="subcellular location">
    <subcellularLocation>
        <location evidence="6">Cytoplasm</location>
    </subcellularLocation>
</comment>
<gene>
    <name evidence="6 7" type="primary">prmA</name>
    <name evidence="7" type="ORF">SAMEA4412677_02527</name>
</gene>
<keyword evidence="7" id="KW-0689">Ribosomal protein</keyword>
<dbReference type="CDD" id="cd02440">
    <property type="entry name" value="AdoMet_MTases"/>
    <property type="match status" value="1"/>
</dbReference>
<evidence type="ECO:0000256" key="4">
    <source>
        <dbReference type="ARBA" id="ARBA00022679"/>
    </source>
</evidence>
<keyword evidence="4 6" id="KW-0808">Transferase</keyword>
<evidence type="ECO:0000313" key="7">
    <source>
        <dbReference type="EMBL" id="SNV50895.1"/>
    </source>
</evidence>
<dbReference type="PIRSF" id="PIRSF000401">
    <property type="entry name" value="RPL11_MTase"/>
    <property type="match status" value="1"/>
</dbReference>
<dbReference type="GO" id="GO:0016279">
    <property type="term" value="F:protein-lysine N-methyltransferase activity"/>
    <property type="evidence" value="ECO:0007669"/>
    <property type="project" value="RHEA"/>
</dbReference>
<comment type="catalytic activity">
    <reaction evidence="6">
        <text>L-lysyl-[protein] + 3 S-adenosyl-L-methionine = N(6),N(6),N(6)-trimethyl-L-lysyl-[protein] + 3 S-adenosyl-L-homocysteine + 3 H(+)</text>
        <dbReference type="Rhea" id="RHEA:54192"/>
        <dbReference type="Rhea" id="RHEA-COMP:9752"/>
        <dbReference type="Rhea" id="RHEA-COMP:13826"/>
        <dbReference type="ChEBI" id="CHEBI:15378"/>
        <dbReference type="ChEBI" id="CHEBI:29969"/>
        <dbReference type="ChEBI" id="CHEBI:57856"/>
        <dbReference type="ChEBI" id="CHEBI:59789"/>
        <dbReference type="ChEBI" id="CHEBI:61961"/>
    </reaction>
</comment>
<dbReference type="Gene3D" id="3.40.50.150">
    <property type="entry name" value="Vaccinia Virus protein VP39"/>
    <property type="match status" value="1"/>
</dbReference>
<dbReference type="PANTHER" id="PTHR43648">
    <property type="entry name" value="ELECTRON TRANSFER FLAVOPROTEIN BETA SUBUNIT LYSINE METHYLTRANSFERASE"/>
    <property type="match status" value="1"/>
</dbReference>
<dbReference type="NCBIfam" id="NF001785">
    <property type="entry name" value="PRK00517.2-2"/>
    <property type="match status" value="1"/>
</dbReference>
<feature type="binding site" evidence="6">
    <location>
        <position position="212"/>
    </location>
    <ligand>
        <name>S-adenosyl-L-methionine</name>
        <dbReference type="ChEBI" id="CHEBI:59789"/>
    </ligand>
</feature>
<feature type="binding site" evidence="6">
    <location>
        <position position="171"/>
    </location>
    <ligand>
        <name>S-adenosyl-L-methionine</name>
        <dbReference type="ChEBI" id="CHEBI:59789"/>
    </ligand>
</feature>
<evidence type="ECO:0000256" key="2">
    <source>
        <dbReference type="ARBA" id="ARBA00022490"/>
    </source>
</evidence>
<comment type="similarity">
    <text evidence="1 6">Belongs to the methyltransferase superfamily. PrmA family.</text>
</comment>
<reference evidence="7 8" key="1">
    <citation type="submission" date="2017-06" db="EMBL/GenBank/DDBJ databases">
        <authorList>
            <consortium name="Pathogen Informatics"/>
        </authorList>
    </citation>
    <scope>NUCLEOTIDE SEQUENCE [LARGE SCALE GENOMIC DNA]</scope>
    <source>
        <strain evidence="7 8">NCTC13490</strain>
    </source>
</reference>
<dbReference type="InterPro" id="IPR050078">
    <property type="entry name" value="Ribosomal_L11_MeTrfase_PrmA"/>
</dbReference>
<dbReference type="SUPFAM" id="SSF53335">
    <property type="entry name" value="S-adenosyl-L-methionine-dependent methyltransferases"/>
    <property type="match status" value="1"/>
</dbReference>
<evidence type="ECO:0000256" key="3">
    <source>
        <dbReference type="ARBA" id="ARBA00022603"/>
    </source>
</evidence>
<feature type="binding site" evidence="6">
    <location>
        <position position="149"/>
    </location>
    <ligand>
        <name>S-adenosyl-L-methionine</name>
        <dbReference type="ChEBI" id="CHEBI:59789"/>
    </ligand>
</feature>
<name>A0A239XVR6_9FLAO</name>
<evidence type="ECO:0000313" key="8">
    <source>
        <dbReference type="Proteomes" id="UP000215196"/>
    </source>
</evidence>
<protein>
    <recommendedName>
        <fullName evidence="6">Ribosomal protein L11 methyltransferase</fullName>
        <shortName evidence="6">L11 Mtase</shortName>
        <ecNumber evidence="6">2.1.1.-</ecNumber>
    </recommendedName>
</protein>
<keyword evidence="3 6" id="KW-0489">Methyltransferase</keyword>
<dbReference type="InterPro" id="IPR029063">
    <property type="entry name" value="SAM-dependent_MTases_sf"/>
</dbReference>
<dbReference type="GO" id="GO:0005840">
    <property type="term" value="C:ribosome"/>
    <property type="evidence" value="ECO:0007669"/>
    <property type="project" value="UniProtKB-KW"/>
</dbReference>